<dbReference type="InterPro" id="IPR016032">
    <property type="entry name" value="Sig_transdc_resp-reg_C-effctor"/>
</dbReference>
<dbReference type="InterPro" id="IPR036388">
    <property type="entry name" value="WH-like_DNA-bd_sf"/>
</dbReference>
<proteinExistence type="predicted"/>
<evidence type="ECO:0000313" key="1">
    <source>
        <dbReference type="EMBL" id="RBP09802.1"/>
    </source>
</evidence>
<dbReference type="SUPFAM" id="SSF46894">
    <property type="entry name" value="C-terminal effector domain of the bipartite response regulators"/>
    <property type="match status" value="1"/>
</dbReference>
<dbReference type="Gene3D" id="1.10.10.10">
    <property type="entry name" value="Winged helix-like DNA-binding domain superfamily/Winged helix DNA-binding domain"/>
    <property type="match status" value="1"/>
</dbReference>
<keyword evidence="2" id="KW-1185">Reference proteome</keyword>
<sequence length="81" mass="8603">VGWPPAGAIHASANLRSDRLSTNVYLTGVLTLAELFLPDSPGGFELRRIDVLVSRLRAKAQSAGLKLPVLSVRGQGYVFAA</sequence>
<dbReference type="RefSeq" id="WP_235659817.1">
    <property type="nucleotide sequence ID" value="NZ_JBHLWG010000036.1"/>
</dbReference>
<protein>
    <submittedName>
        <fullName evidence="1">Uncharacterized protein</fullName>
    </submittedName>
</protein>
<organism evidence="1 2">
    <name type="scientific">Achromobacter marplatensis</name>
    <dbReference type="NCBI Taxonomy" id="470868"/>
    <lineage>
        <taxon>Bacteria</taxon>
        <taxon>Pseudomonadati</taxon>
        <taxon>Pseudomonadota</taxon>
        <taxon>Betaproteobacteria</taxon>
        <taxon>Burkholderiales</taxon>
        <taxon>Alcaligenaceae</taxon>
        <taxon>Achromobacter</taxon>
    </lineage>
</organism>
<dbReference type="EMBL" id="QNRM01000030">
    <property type="protein sequence ID" value="RBP09802.1"/>
    <property type="molecule type" value="Genomic_DNA"/>
</dbReference>
<feature type="non-terminal residue" evidence="1">
    <location>
        <position position="1"/>
    </location>
</feature>
<reference evidence="1 2" key="1">
    <citation type="submission" date="2018-06" db="EMBL/GenBank/DDBJ databases">
        <title>Genomic Encyclopedia of Type Strains, Phase III (KMG-III): the genomes of soil and plant-associated and newly described type strains.</title>
        <authorList>
            <person name="Whitman W."/>
        </authorList>
    </citation>
    <scope>NUCLEOTIDE SEQUENCE [LARGE SCALE GENOMIC DNA]</scope>
    <source>
        <strain evidence="1 2">CECT 7342</strain>
    </source>
</reference>
<gene>
    <name evidence="1" type="ORF">DFP87_13011</name>
</gene>
<comment type="caution">
    <text evidence="1">The sequence shown here is derived from an EMBL/GenBank/DDBJ whole genome shotgun (WGS) entry which is preliminary data.</text>
</comment>
<dbReference type="Proteomes" id="UP000252124">
    <property type="component" value="Unassembled WGS sequence"/>
</dbReference>
<name>A0ABX9FXA4_9BURK</name>
<evidence type="ECO:0000313" key="2">
    <source>
        <dbReference type="Proteomes" id="UP000252124"/>
    </source>
</evidence>
<accession>A0ABX9FXA4</accession>